<accession>A0A9Y4KDU6</accession>
<evidence type="ECO:0000313" key="1">
    <source>
        <dbReference type="Proteomes" id="UP000694891"/>
    </source>
</evidence>
<dbReference type="RefSeq" id="XP_008288998.1">
    <property type="nucleotide sequence ID" value="XM_008290776.1"/>
</dbReference>
<dbReference type="Gene3D" id="3.50.50.60">
    <property type="entry name" value="FAD/NAD(P)-binding domain"/>
    <property type="match status" value="1"/>
</dbReference>
<dbReference type="Proteomes" id="UP000694891">
    <property type="component" value="Unplaced"/>
</dbReference>
<dbReference type="GO" id="GO:0071949">
    <property type="term" value="F:FAD binding"/>
    <property type="evidence" value="ECO:0007669"/>
    <property type="project" value="TreeGrafter"/>
</dbReference>
<keyword evidence="1" id="KW-1185">Reference proteome</keyword>
<dbReference type="PANTHER" id="PTHR10632:SF2">
    <property type="entry name" value="SULFIDE:QUINONE OXIDOREDUCTASE, MITOCHONDRIAL"/>
    <property type="match status" value="1"/>
</dbReference>
<dbReference type="GO" id="GO:0005739">
    <property type="term" value="C:mitochondrion"/>
    <property type="evidence" value="ECO:0007669"/>
    <property type="project" value="TreeGrafter"/>
</dbReference>
<organism evidence="1 2">
    <name type="scientific">Stegastes partitus</name>
    <name type="common">bicolor damselfish</name>
    <dbReference type="NCBI Taxonomy" id="144197"/>
    <lineage>
        <taxon>Eukaryota</taxon>
        <taxon>Metazoa</taxon>
        <taxon>Chordata</taxon>
        <taxon>Craniata</taxon>
        <taxon>Vertebrata</taxon>
        <taxon>Euteleostomi</taxon>
        <taxon>Actinopterygii</taxon>
        <taxon>Neopterygii</taxon>
        <taxon>Teleostei</taxon>
        <taxon>Neoteleostei</taxon>
        <taxon>Acanthomorphata</taxon>
        <taxon>Ovalentaria</taxon>
        <taxon>Pomacentridae</taxon>
        <taxon>Stegastes</taxon>
    </lineage>
</organism>
<dbReference type="InterPro" id="IPR015904">
    <property type="entry name" value="Sulphide_quinone_reductase"/>
</dbReference>
<dbReference type="GO" id="GO:0070221">
    <property type="term" value="P:sulfide oxidation, using sulfide:quinone oxidoreductase"/>
    <property type="evidence" value="ECO:0007669"/>
    <property type="project" value="TreeGrafter"/>
</dbReference>
<dbReference type="PANTHER" id="PTHR10632">
    <property type="entry name" value="SULFIDE:QUINONE OXIDOREDUCTASE"/>
    <property type="match status" value="1"/>
</dbReference>
<dbReference type="AlphaFoldDB" id="A0A9Y4KDU6"/>
<sequence>MAALRRLRKCPSTGIVISHLHTSSRASAKQHYKMLVLGGGSGGITMSARMKRMMGAENVAVVEPSEMHYYQPIWTLVGAGAKSVASSGRPTASV</sequence>
<dbReference type="InterPro" id="IPR036188">
    <property type="entry name" value="FAD/NAD-bd_sf"/>
</dbReference>
<name>A0A9Y4KDU6_9TELE</name>
<feature type="non-terminal residue" evidence="2">
    <location>
        <position position="94"/>
    </location>
</feature>
<proteinExistence type="predicted"/>
<dbReference type="GeneID" id="103363840"/>
<evidence type="ECO:0000313" key="2">
    <source>
        <dbReference type="RefSeq" id="XP_008288998.1"/>
    </source>
</evidence>
<dbReference type="GO" id="GO:0070224">
    <property type="term" value="F:sulfide:quinone oxidoreductase activity"/>
    <property type="evidence" value="ECO:0007669"/>
    <property type="project" value="TreeGrafter"/>
</dbReference>
<protein>
    <submittedName>
        <fullName evidence="2">Sulfide:quinone oxidoreductase, mitochondrial-like</fullName>
    </submittedName>
</protein>
<dbReference type="SUPFAM" id="SSF51905">
    <property type="entry name" value="FAD/NAD(P)-binding domain"/>
    <property type="match status" value="1"/>
</dbReference>
<gene>
    <name evidence="2" type="primary">LOC103363840</name>
</gene>
<reference evidence="2" key="1">
    <citation type="submission" date="2025-08" db="UniProtKB">
        <authorList>
            <consortium name="RefSeq"/>
        </authorList>
    </citation>
    <scope>IDENTIFICATION</scope>
</reference>